<dbReference type="EMBL" id="BMKS01000015">
    <property type="protein sequence ID" value="GGG46860.1"/>
    <property type="molecule type" value="Genomic_DNA"/>
</dbReference>
<proteinExistence type="inferred from homology"/>
<feature type="compositionally biased region" description="Low complexity" evidence="2">
    <location>
        <begin position="83"/>
        <end position="94"/>
    </location>
</feature>
<evidence type="ECO:0000256" key="1">
    <source>
        <dbReference type="HAMAP-Rule" id="MF_00386"/>
    </source>
</evidence>
<organism evidence="3 4">
    <name type="scientific">Caldovatus sediminis</name>
    <dbReference type="NCBI Taxonomy" id="2041189"/>
    <lineage>
        <taxon>Bacteria</taxon>
        <taxon>Pseudomonadati</taxon>
        <taxon>Pseudomonadota</taxon>
        <taxon>Alphaproteobacteria</taxon>
        <taxon>Acetobacterales</taxon>
        <taxon>Roseomonadaceae</taxon>
        <taxon>Caldovatus</taxon>
    </lineage>
</organism>
<dbReference type="PANTHER" id="PTHR33383">
    <property type="entry name" value="MEMBRANE PROTEIN INSERTION EFFICIENCY FACTOR-RELATED"/>
    <property type="match status" value="1"/>
</dbReference>
<evidence type="ECO:0000313" key="4">
    <source>
        <dbReference type="Proteomes" id="UP000597507"/>
    </source>
</evidence>
<name>A0A8J2ZES4_9PROT</name>
<evidence type="ECO:0000256" key="2">
    <source>
        <dbReference type="SAM" id="MobiDB-lite"/>
    </source>
</evidence>
<dbReference type="NCBIfam" id="TIGR00278">
    <property type="entry name" value="membrane protein insertion efficiency factor YidD"/>
    <property type="match status" value="1"/>
</dbReference>
<dbReference type="PANTHER" id="PTHR33383:SF1">
    <property type="entry name" value="MEMBRANE PROTEIN INSERTION EFFICIENCY FACTOR-RELATED"/>
    <property type="match status" value="1"/>
</dbReference>
<sequence>MTATVSAPAPTLPARLLRGAVRTYQYTLRPLIGANCRFHPHCSDYALEALALHGALRGSAMTARRILRCNPWHPGGWDPVPPRRAAAAAPPAAADRSSPKG</sequence>
<keyword evidence="1" id="KW-1003">Cell membrane</keyword>
<comment type="similarity">
    <text evidence="1">Belongs to the UPF0161 family.</text>
</comment>
<dbReference type="RefSeq" id="WP_188903063.1">
    <property type="nucleotide sequence ID" value="NZ_BMKS01000015.1"/>
</dbReference>
<dbReference type="HAMAP" id="MF_00386">
    <property type="entry name" value="UPF0161_YidD"/>
    <property type="match status" value="1"/>
</dbReference>
<accession>A0A8J2ZES4</accession>
<dbReference type="Pfam" id="PF01809">
    <property type="entry name" value="YidD"/>
    <property type="match status" value="1"/>
</dbReference>
<evidence type="ECO:0000313" key="3">
    <source>
        <dbReference type="EMBL" id="GGG46860.1"/>
    </source>
</evidence>
<dbReference type="InterPro" id="IPR002696">
    <property type="entry name" value="Membr_insert_effic_factor_YidD"/>
</dbReference>
<comment type="subcellular location">
    <subcellularLocation>
        <location evidence="1">Cell membrane</location>
        <topology evidence="1">Peripheral membrane protein</topology>
        <orientation evidence="1">Cytoplasmic side</orientation>
    </subcellularLocation>
</comment>
<dbReference type="AlphaFoldDB" id="A0A8J2ZES4"/>
<keyword evidence="1" id="KW-0472">Membrane</keyword>
<comment type="caution">
    <text evidence="3">The sequence shown here is derived from an EMBL/GenBank/DDBJ whole genome shotgun (WGS) entry which is preliminary data.</text>
</comment>
<protein>
    <recommendedName>
        <fullName evidence="1">Putative membrane protein insertion efficiency factor</fullName>
    </recommendedName>
</protein>
<keyword evidence="4" id="KW-1185">Reference proteome</keyword>
<reference evidence="3 4" key="1">
    <citation type="journal article" date="2014" name="Int. J. Syst. Evol. Microbiol.">
        <title>Complete genome sequence of Corynebacterium casei LMG S-19264T (=DSM 44701T), isolated from a smear-ripened cheese.</title>
        <authorList>
            <consortium name="US DOE Joint Genome Institute (JGI-PGF)"/>
            <person name="Walter F."/>
            <person name="Albersmeier A."/>
            <person name="Kalinowski J."/>
            <person name="Ruckert C."/>
        </authorList>
    </citation>
    <scope>NUCLEOTIDE SEQUENCE [LARGE SCALE GENOMIC DNA]</scope>
    <source>
        <strain evidence="3 4">CGMCC 1.16330</strain>
    </source>
</reference>
<dbReference type="SMART" id="SM01234">
    <property type="entry name" value="Haemolytic"/>
    <property type="match status" value="1"/>
</dbReference>
<dbReference type="GO" id="GO:0005886">
    <property type="term" value="C:plasma membrane"/>
    <property type="evidence" value="ECO:0007669"/>
    <property type="project" value="UniProtKB-SubCell"/>
</dbReference>
<comment type="function">
    <text evidence="1">Could be involved in insertion of integral membrane proteins into the membrane.</text>
</comment>
<feature type="region of interest" description="Disordered" evidence="2">
    <location>
        <begin position="73"/>
        <end position="101"/>
    </location>
</feature>
<dbReference type="Proteomes" id="UP000597507">
    <property type="component" value="Unassembled WGS sequence"/>
</dbReference>
<gene>
    <name evidence="3" type="ORF">GCM10010964_37750</name>
</gene>